<dbReference type="AlphaFoldDB" id="A0A0E3SGG9"/>
<dbReference type="Proteomes" id="UP000033101">
    <property type="component" value="Chromosome"/>
</dbReference>
<dbReference type="PANTHER" id="PTHR30535">
    <property type="entry name" value="VITAMIN B12-BINDING PROTEIN"/>
    <property type="match status" value="1"/>
</dbReference>
<dbReference type="Pfam" id="PF01497">
    <property type="entry name" value="Peripla_BP_2"/>
    <property type="match status" value="1"/>
</dbReference>
<dbReference type="Gene3D" id="3.40.50.1980">
    <property type="entry name" value="Nitrogenase molybdenum iron protein domain"/>
    <property type="match status" value="2"/>
</dbReference>
<dbReference type="InterPro" id="IPR036439">
    <property type="entry name" value="Dockerin_dom_sf"/>
</dbReference>
<protein>
    <submittedName>
        <fullName evidence="2">Iron(III) dicitrate transport system permease protein FecC</fullName>
    </submittedName>
</protein>
<reference evidence="2 3" key="1">
    <citation type="submission" date="2014-07" db="EMBL/GenBank/DDBJ databases">
        <title>Methanogenic archaea and the global carbon cycle.</title>
        <authorList>
            <person name="Henriksen J.R."/>
            <person name="Luke J."/>
            <person name="Reinhart S."/>
            <person name="Benedict M.N."/>
            <person name="Youngblut N.D."/>
            <person name="Metcalf M.E."/>
            <person name="Whitaker R.J."/>
            <person name="Metcalf W.W."/>
        </authorList>
    </citation>
    <scope>NUCLEOTIDE SEQUENCE [LARGE SCALE GENOMIC DNA]</scope>
    <source>
        <strain evidence="2 3">HB-1</strain>
    </source>
</reference>
<proteinExistence type="predicted"/>
<evidence type="ECO:0000259" key="1">
    <source>
        <dbReference type="PROSITE" id="PS50983"/>
    </source>
</evidence>
<dbReference type="PATRIC" id="fig|1434110.4.peg.2777"/>
<organism evidence="2 3">
    <name type="scientific">Methanosarcina horonobensis HB-1 = JCM 15518</name>
    <dbReference type="NCBI Taxonomy" id="1434110"/>
    <lineage>
        <taxon>Archaea</taxon>
        <taxon>Methanobacteriati</taxon>
        <taxon>Methanobacteriota</taxon>
        <taxon>Stenosarchaea group</taxon>
        <taxon>Methanomicrobia</taxon>
        <taxon>Methanosarcinales</taxon>
        <taxon>Methanosarcinaceae</taxon>
        <taxon>Methanosarcina</taxon>
    </lineage>
</organism>
<keyword evidence="3" id="KW-1185">Reference proteome</keyword>
<dbReference type="PANTHER" id="PTHR30535:SF34">
    <property type="entry name" value="MOLYBDATE-BINDING PROTEIN MOLA"/>
    <property type="match status" value="1"/>
</dbReference>
<dbReference type="EMBL" id="CP009516">
    <property type="protein sequence ID" value="AKB78663.1"/>
    <property type="molecule type" value="Genomic_DNA"/>
</dbReference>
<sequence>MLSILGNANEDGTIDMKDVEYTESIILGSGNPTRFADATGDNSIDMLDVTKTELISLGKAKELTLVDGVGRQVNVALPVKNIIPTDYRTTETLLALGTGDMIVGVDRAFHERMDEFGLLDLPEVAVHGKSVDYEMVLTLKPDIVLLPLSQAENAEDIAKNLPNTAVVSMGLSSQKTIDSDLTTMGFVLGKEKEANELISWMQRYEDLVSEQTRDLKSDDMPTFYYEYMSGGDENWWVITPEDPSAGKVAEGAGGHNIAAGLAGTSVEVDPEWIIVKNPDFMFADLMKGFDSGPGKTEEDMENLLAKVLSGRPGFERVNAVKNNNVYLVDRDVIGGPRWVIGRIYFAKCMHPELFEDINPEEIHKEYLKKFHNLEVSGTWVYPLPE</sequence>
<dbReference type="SUPFAM" id="SSF63446">
    <property type="entry name" value="Type I dockerin domain"/>
    <property type="match status" value="1"/>
</dbReference>
<dbReference type="STRING" id="1434110.MSHOH_2180"/>
<name>A0A0E3SGG9_9EURY</name>
<evidence type="ECO:0000313" key="3">
    <source>
        <dbReference type="Proteomes" id="UP000033101"/>
    </source>
</evidence>
<dbReference type="PROSITE" id="PS50983">
    <property type="entry name" value="FE_B12_PBP"/>
    <property type="match status" value="1"/>
</dbReference>
<accession>A0A0E3SGG9</accession>
<dbReference type="InterPro" id="IPR050902">
    <property type="entry name" value="ABC_Transporter_SBP"/>
</dbReference>
<dbReference type="InterPro" id="IPR002491">
    <property type="entry name" value="ABC_transptr_periplasmic_BD"/>
</dbReference>
<gene>
    <name evidence="2" type="ORF">MSHOH_2180</name>
</gene>
<dbReference type="KEGG" id="mhor:MSHOH_2180"/>
<dbReference type="GO" id="GO:0000272">
    <property type="term" value="P:polysaccharide catabolic process"/>
    <property type="evidence" value="ECO:0007669"/>
    <property type="project" value="InterPro"/>
</dbReference>
<evidence type="ECO:0000313" key="2">
    <source>
        <dbReference type="EMBL" id="AKB78663.1"/>
    </source>
</evidence>
<dbReference type="Gene3D" id="1.10.1330.10">
    <property type="entry name" value="Dockerin domain"/>
    <property type="match status" value="1"/>
</dbReference>
<dbReference type="SUPFAM" id="SSF53807">
    <property type="entry name" value="Helical backbone' metal receptor"/>
    <property type="match status" value="1"/>
</dbReference>
<dbReference type="HOGENOM" id="CLU_038034_2_0_2"/>
<feature type="domain" description="Fe/B12 periplasmic-binding" evidence="1">
    <location>
        <begin position="81"/>
        <end position="361"/>
    </location>
</feature>